<evidence type="ECO:0000313" key="7">
    <source>
        <dbReference type="EMBL" id="PVU75339.1"/>
    </source>
</evidence>
<dbReference type="Pfam" id="PF13520">
    <property type="entry name" value="AA_permease_2"/>
    <property type="match status" value="1"/>
</dbReference>
<feature type="transmembrane region" description="Helical" evidence="6">
    <location>
        <begin position="231"/>
        <end position="250"/>
    </location>
</feature>
<evidence type="ECO:0000313" key="8">
    <source>
        <dbReference type="Proteomes" id="UP000245638"/>
    </source>
</evidence>
<evidence type="ECO:0000256" key="1">
    <source>
        <dbReference type="ARBA" id="ARBA00004651"/>
    </source>
</evidence>
<dbReference type="EMBL" id="QEFD01000147">
    <property type="protein sequence ID" value="PVU75339.1"/>
    <property type="molecule type" value="Genomic_DNA"/>
</dbReference>
<organism evidence="7 8">
    <name type="scientific">Acidianus hospitalis</name>
    <dbReference type="NCBI Taxonomy" id="563177"/>
    <lineage>
        <taxon>Archaea</taxon>
        <taxon>Thermoproteota</taxon>
        <taxon>Thermoprotei</taxon>
        <taxon>Sulfolobales</taxon>
        <taxon>Sulfolobaceae</taxon>
        <taxon>Acidianus</taxon>
    </lineage>
</organism>
<proteinExistence type="predicted"/>
<dbReference type="Gene3D" id="1.20.1740.10">
    <property type="entry name" value="Amino acid/polyamine transporter I"/>
    <property type="match status" value="1"/>
</dbReference>
<dbReference type="PANTHER" id="PTHR42770">
    <property type="entry name" value="AMINO ACID TRANSPORTER-RELATED"/>
    <property type="match status" value="1"/>
</dbReference>
<dbReference type="GO" id="GO:0022857">
    <property type="term" value="F:transmembrane transporter activity"/>
    <property type="evidence" value="ECO:0007669"/>
    <property type="project" value="InterPro"/>
</dbReference>
<keyword evidence="5 6" id="KW-0472">Membrane</keyword>
<comment type="caution">
    <text evidence="7">The sequence shown here is derived from an EMBL/GenBank/DDBJ whole genome shotgun (WGS) entry which is preliminary data.</text>
</comment>
<dbReference type="InterPro" id="IPR050367">
    <property type="entry name" value="APC_superfamily"/>
</dbReference>
<dbReference type="AlphaFoldDB" id="A0A2T9X5I2"/>
<feature type="transmembrane region" description="Helical" evidence="6">
    <location>
        <begin position="270"/>
        <end position="288"/>
    </location>
</feature>
<feature type="transmembrane region" description="Helical" evidence="6">
    <location>
        <begin position="460"/>
        <end position="480"/>
    </location>
</feature>
<reference evidence="7 8" key="1">
    <citation type="journal article" date="2015" name="Appl. Environ. Microbiol.">
        <title>Nanoarchaeota, Their Sulfolobales Host, and Nanoarchaeota Virus Distribution across Yellowstone National Park Hot Springs.</title>
        <authorList>
            <person name="Munson-McGee J.H."/>
            <person name="Field E.K."/>
            <person name="Bateson M."/>
            <person name="Rooney C."/>
            <person name="Stepanauskas R."/>
            <person name="Young M.J."/>
        </authorList>
    </citation>
    <scope>NUCLEOTIDE SEQUENCE [LARGE SCALE GENOMIC DNA]</scope>
    <source>
        <strain evidence="7">SCGC AC-742_N10</strain>
    </source>
</reference>
<protein>
    <submittedName>
        <fullName evidence="7">APC family permease</fullName>
    </submittedName>
</protein>
<keyword evidence="4 6" id="KW-1133">Transmembrane helix</keyword>
<keyword evidence="3 6" id="KW-0812">Transmembrane</keyword>
<dbReference type="InterPro" id="IPR002293">
    <property type="entry name" value="AA/rel_permease1"/>
</dbReference>
<comment type="subcellular location">
    <subcellularLocation>
        <location evidence="1">Cell membrane</location>
        <topology evidence="1">Multi-pass membrane protein</topology>
    </subcellularLocation>
</comment>
<evidence type="ECO:0000256" key="4">
    <source>
        <dbReference type="ARBA" id="ARBA00022989"/>
    </source>
</evidence>
<dbReference type="Proteomes" id="UP000245638">
    <property type="component" value="Unassembled WGS sequence"/>
</dbReference>
<gene>
    <name evidence="7" type="ORF">DDW13_05070</name>
</gene>
<feature type="transmembrane region" description="Helical" evidence="6">
    <location>
        <begin position="122"/>
        <end position="142"/>
    </location>
</feature>
<feature type="transmembrane region" description="Helical" evidence="6">
    <location>
        <begin position="95"/>
        <end position="116"/>
    </location>
</feature>
<keyword evidence="2" id="KW-1003">Cell membrane</keyword>
<evidence type="ECO:0000256" key="3">
    <source>
        <dbReference type="ARBA" id="ARBA00022692"/>
    </source>
</evidence>
<evidence type="ECO:0000256" key="5">
    <source>
        <dbReference type="ARBA" id="ARBA00023136"/>
    </source>
</evidence>
<sequence>MENRKKTLFIRESSGLVREVSPWSSMLATFALVTGGVPILIISWLWLAPGIDWTLAYLITLVPTLAMASLFYIAGISMPRSGGDYVFNSRAIHPAVGFVNYFGLFVAFALSLGLYSELGARWFAYLFSGLGMFIGNQQLVNIGCFFSETLGSVTVGIVIIVISAILAMSGKNVWKFTLISGIISFISTVVLFYVLSTINPGEFSSALSSFTGIPNAYQSVISFAKSCGLSFVANPITAAVLGIPVIWYYYTWYNLPASWSGEMKNVRINVFYSIIIALIIIGAYYILFTQLNINAFGENFLTSWGYIACNSLNDTVYTSLSSISTFTPFFALLVNKSIPLYIIMFIAFWLPNFYSNPPLIVALTRYLFAWSFDRIMPSWLADVNDRFHVPLKATALVSAIGFAGVLLYALVPGISIVDVTVIFEISYAIFALSVGLMPYLRREVYENSVPIKRKILGIPIVTWLGLPTFAFLIYALYITWGNPVLLPINIPTIASLTAIYATGLVIYYVATRLNKDKGIDLGLIFKEIPPE</sequence>
<feature type="transmembrane region" description="Helical" evidence="6">
    <location>
        <begin position="421"/>
        <end position="440"/>
    </location>
</feature>
<feature type="transmembrane region" description="Helical" evidence="6">
    <location>
        <begin position="393"/>
        <end position="415"/>
    </location>
</feature>
<feature type="transmembrane region" description="Helical" evidence="6">
    <location>
        <begin position="329"/>
        <end position="350"/>
    </location>
</feature>
<dbReference type="GO" id="GO:0005886">
    <property type="term" value="C:plasma membrane"/>
    <property type="evidence" value="ECO:0007669"/>
    <property type="project" value="UniProtKB-SubCell"/>
</dbReference>
<feature type="transmembrane region" description="Helical" evidence="6">
    <location>
        <begin position="53"/>
        <end position="74"/>
    </location>
</feature>
<feature type="transmembrane region" description="Helical" evidence="6">
    <location>
        <begin position="174"/>
        <end position="195"/>
    </location>
</feature>
<evidence type="ECO:0000256" key="2">
    <source>
        <dbReference type="ARBA" id="ARBA00022475"/>
    </source>
</evidence>
<evidence type="ECO:0000256" key="6">
    <source>
        <dbReference type="SAM" id="Phobius"/>
    </source>
</evidence>
<feature type="transmembrane region" description="Helical" evidence="6">
    <location>
        <begin position="20"/>
        <end position="47"/>
    </location>
</feature>
<dbReference type="PANTHER" id="PTHR42770:SF7">
    <property type="entry name" value="MEMBRANE PROTEIN"/>
    <property type="match status" value="1"/>
</dbReference>
<accession>A0A2T9X5I2</accession>
<feature type="transmembrane region" description="Helical" evidence="6">
    <location>
        <begin position="149"/>
        <end position="168"/>
    </location>
</feature>
<name>A0A2T9X5I2_9CREN</name>
<dbReference type="PIRSF" id="PIRSF006060">
    <property type="entry name" value="AA_transporter"/>
    <property type="match status" value="1"/>
</dbReference>
<feature type="transmembrane region" description="Helical" evidence="6">
    <location>
        <begin position="486"/>
        <end position="510"/>
    </location>
</feature>